<evidence type="ECO:0000313" key="2">
    <source>
        <dbReference type="EMBL" id="GEU69435.1"/>
    </source>
</evidence>
<dbReference type="PANTHER" id="PTHR33067">
    <property type="entry name" value="RNA-DIRECTED DNA POLYMERASE-RELATED"/>
    <property type="match status" value="1"/>
</dbReference>
<keyword evidence="1" id="KW-0175">Coiled coil</keyword>
<dbReference type="AlphaFoldDB" id="A0A6L2MAY2"/>
<gene>
    <name evidence="2" type="ORF">Tci_041413</name>
</gene>
<name>A0A6L2MAY2_TANCI</name>
<sequence length="635" mass="73331">MPKLAGRKDLANSRLGEISSFTQHVLTARTRSSKSRMPTLFANPKRQFRARRDPSLAPIRNIYTFYESESSKSESKDAREIDIETLTLEQYLTLNLNNTRRRISNPKDTTFEIKGNFLRELRKYTFSGSSTENAIEHIGKVLEVVSLFNINDSALLRVFPLTLVGVAKRCFGGVKTIQELANHSHKWHNKDSEKKYSYSIRYFAEIVKALNHEMDELKVDVRKINTNGEKKSLHEEIKSIRTSEISYNKSYPKPNIYPTNLKDTFEHYLKESFKRQDVLNEWMNKFMIKTKMNLKDHDSSIKRLEENVNHLAQLLFTHNLTNHECAIKLEPASKIPTLKVETFAKKIERCILKENARCSAILQNELPLKEKDPGSFILPCTIGTTIVTNALADLEASISIMPFHCLNSWDLGILNQLICPGSARLNDDSSEMFCNRNSNSSITVDYFVEMDDVWDNLNLRDLTNEATKFPVKPEFLNSGNRIHLHSPYNLQITCKIGFVNFDPYIEPESPFNIMSRKAYNSIMKHELVYTRNNMVGFARNLHVFIRGHQFLINFIILENINEFIEKGLTKVLFGQPFKEHMGINNDRVNGVVWFKIEDDKTIFNMPRAEKRFGSNSWEATFETDLTRSCVVALLI</sequence>
<protein>
    <submittedName>
        <fullName evidence="2">Homeodomain-like protein</fullName>
    </submittedName>
</protein>
<comment type="caution">
    <text evidence="2">The sequence shown here is derived from an EMBL/GenBank/DDBJ whole genome shotgun (WGS) entry which is preliminary data.</text>
</comment>
<organism evidence="2">
    <name type="scientific">Tanacetum cinerariifolium</name>
    <name type="common">Dalmatian daisy</name>
    <name type="synonym">Chrysanthemum cinerariifolium</name>
    <dbReference type="NCBI Taxonomy" id="118510"/>
    <lineage>
        <taxon>Eukaryota</taxon>
        <taxon>Viridiplantae</taxon>
        <taxon>Streptophyta</taxon>
        <taxon>Embryophyta</taxon>
        <taxon>Tracheophyta</taxon>
        <taxon>Spermatophyta</taxon>
        <taxon>Magnoliopsida</taxon>
        <taxon>eudicotyledons</taxon>
        <taxon>Gunneridae</taxon>
        <taxon>Pentapetalae</taxon>
        <taxon>asterids</taxon>
        <taxon>campanulids</taxon>
        <taxon>Asterales</taxon>
        <taxon>Asteraceae</taxon>
        <taxon>Asteroideae</taxon>
        <taxon>Anthemideae</taxon>
        <taxon>Anthemidinae</taxon>
        <taxon>Tanacetum</taxon>
    </lineage>
</organism>
<evidence type="ECO:0000256" key="1">
    <source>
        <dbReference type="SAM" id="Coils"/>
    </source>
</evidence>
<keyword evidence="2" id="KW-0238">DNA-binding</keyword>
<feature type="coiled-coil region" evidence="1">
    <location>
        <begin position="287"/>
        <end position="314"/>
    </location>
</feature>
<keyword evidence="2" id="KW-0371">Homeobox</keyword>
<dbReference type="GO" id="GO:0003677">
    <property type="term" value="F:DNA binding"/>
    <property type="evidence" value="ECO:0007669"/>
    <property type="project" value="UniProtKB-KW"/>
</dbReference>
<proteinExistence type="predicted"/>
<accession>A0A6L2MAY2</accession>
<dbReference type="PANTHER" id="PTHR33067:SF9">
    <property type="entry name" value="RNA-DIRECTED DNA POLYMERASE"/>
    <property type="match status" value="1"/>
</dbReference>
<reference evidence="2" key="1">
    <citation type="journal article" date="2019" name="Sci. Rep.">
        <title>Draft genome of Tanacetum cinerariifolium, the natural source of mosquito coil.</title>
        <authorList>
            <person name="Yamashiro T."/>
            <person name="Shiraishi A."/>
            <person name="Satake H."/>
            <person name="Nakayama K."/>
        </authorList>
    </citation>
    <scope>NUCLEOTIDE SEQUENCE</scope>
</reference>
<dbReference type="EMBL" id="BKCJ010005934">
    <property type="protein sequence ID" value="GEU69435.1"/>
    <property type="molecule type" value="Genomic_DNA"/>
</dbReference>